<keyword evidence="1" id="KW-0472">Membrane</keyword>
<dbReference type="Proteomes" id="UP000663870">
    <property type="component" value="Unassembled WGS sequence"/>
</dbReference>
<feature type="transmembrane region" description="Helical" evidence="1">
    <location>
        <begin position="82"/>
        <end position="103"/>
    </location>
</feature>
<sequence>MNQQLRSAELYWNQLLKTRNYSHSPTSDICTVLISSPRGTHPLLHYTLSSLVTAMTPADKSTMEILVYNTAHFWDGWEKKDIPLLLLLSACISAFVILTWFAIDNRKRYRSRQCIIETYERFGNISLYSIIILLTFWLIWFGFVLLILISTNRQNFQFLVGLRAGVHPIESSVPGTLAQLYPRWIIPILEQFLRKRLQQGLLLNMPIPIDLLLIEFLEQKYTNFQQCHLVPDLVDHIGVYSSSINKNQGSFLSMKQSGTFRWNEAAIDFNLI</sequence>
<protein>
    <submittedName>
        <fullName evidence="2">Uncharacterized protein</fullName>
    </submittedName>
</protein>
<feature type="transmembrane region" description="Helical" evidence="1">
    <location>
        <begin position="124"/>
        <end position="149"/>
    </location>
</feature>
<reference evidence="2" key="1">
    <citation type="submission" date="2021-02" db="EMBL/GenBank/DDBJ databases">
        <authorList>
            <person name="Nowell W R."/>
        </authorList>
    </citation>
    <scope>NUCLEOTIDE SEQUENCE</scope>
</reference>
<keyword evidence="5" id="KW-1185">Reference proteome</keyword>
<keyword evidence="1" id="KW-1133">Transmembrane helix</keyword>
<evidence type="ECO:0000313" key="4">
    <source>
        <dbReference type="Proteomes" id="UP000663854"/>
    </source>
</evidence>
<name>A0A814WMM8_9BILA</name>
<dbReference type="EMBL" id="CAJNOH010001321">
    <property type="protein sequence ID" value="CAF1203730.1"/>
    <property type="molecule type" value="Genomic_DNA"/>
</dbReference>
<gene>
    <name evidence="3" type="ORF">JXQ802_LOCUS39181</name>
    <name evidence="2" type="ORF">PYM288_LOCUS25022</name>
</gene>
<dbReference type="AlphaFoldDB" id="A0A814WMM8"/>
<proteinExistence type="predicted"/>
<evidence type="ECO:0000256" key="1">
    <source>
        <dbReference type="SAM" id="Phobius"/>
    </source>
</evidence>
<comment type="caution">
    <text evidence="2">The sequence shown here is derived from an EMBL/GenBank/DDBJ whole genome shotgun (WGS) entry which is preliminary data.</text>
</comment>
<accession>A0A814WMM8</accession>
<evidence type="ECO:0000313" key="2">
    <source>
        <dbReference type="EMBL" id="CAF1203730.1"/>
    </source>
</evidence>
<organism evidence="2 4">
    <name type="scientific">Rotaria sordida</name>
    <dbReference type="NCBI Taxonomy" id="392033"/>
    <lineage>
        <taxon>Eukaryota</taxon>
        <taxon>Metazoa</taxon>
        <taxon>Spiralia</taxon>
        <taxon>Gnathifera</taxon>
        <taxon>Rotifera</taxon>
        <taxon>Eurotatoria</taxon>
        <taxon>Bdelloidea</taxon>
        <taxon>Philodinida</taxon>
        <taxon>Philodinidae</taxon>
        <taxon>Rotaria</taxon>
    </lineage>
</organism>
<evidence type="ECO:0000313" key="5">
    <source>
        <dbReference type="Proteomes" id="UP000663870"/>
    </source>
</evidence>
<keyword evidence="1" id="KW-0812">Transmembrane</keyword>
<evidence type="ECO:0000313" key="3">
    <source>
        <dbReference type="EMBL" id="CAF1478771.1"/>
    </source>
</evidence>
<dbReference type="EMBL" id="CAJNOL010002237">
    <property type="protein sequence ID" value="CAF1478771.1"/>
    <property type="molecule type" value="Genomic_DNA"/>
</dbReference>
<dbReference type="Proteomes" id="UP000663854">
    <property type="component" value="Unassembled WGS sequence"/>
</dbReference>